<accession>A0A1I1M910</accession>
<evidence type="ECO:0000259" key="1">
    <source>
        <dbReference type="Pfam" id="PF01464"/>
    </source>
</evidence>
<dbReference type="Proteomes" id="UP000199263">
    <property type="component" value="Unassembled WGS sequence"/>
</dbReference>
<sequence>MNKKLKVVITSLIIILAGGFIVGNKVIYSLKNEDTIKKYAEEYKVDPKLMAAIINNESGFREFTDYTKDGKNGLIQVRDYTAADWAKKMNLSDFQDKDILKTDLSIKMEAWYLSNSYNKQNSEDAIKSWVVRNVKEGNELDNQEIEGRVNQITKEFKGYKLFHPFLGK</sequence>
<proteinExistence type="predicted"/>
<keyword evidence="3" id="KW-1185">Reference proteome</keyword>
<dbReference type="STRING" id="119641.SAMN05421842_10989"/>
<dbReference type="InterPro" id="IPR023346">
    <property type="entry name" value="Lysozyme-like_dom_sf"/>
</dbReference>
<dbReference type="AlphaFoldDB" id="A0A1I1M910"/>
<dbReference type="RefSeq" id="WP_090090670.1">
    <property type="nucleotide sequence ID" value="NZ_FOMG01000009.1"/>
</dbReference>
<evidence type="ECO:0000313" key="2">
    <source>
        <dbReference type="EMBL" id="SFC78140.1"/>
    </source>
</evidence>
<organism evidence="2 3">
    <name type="scientific">Clostridium uliginosum</name>
    <dbReference type="NCBI Taxonomy" id="119641"/>
    <lineage>
        <taxon>Bacteria</taxon>
        <taxon>Bacillati</taxon>
        <taxon>Bacillota</taxon>
        <taxon>Clostridia</taxon>
        <taxon>Eubacteriales</taxon>
        <taxon>Clostridiaceae</taxon>
        <taxon>Clostridium</taxon>
    </lineage>
</organism>
<dbReference type="SUPFAM" id="SSF53955">
    <property type="entry name" value="Lysozyme-like"/>
    <property type="match status" value="1"/>
</dbReference>
<reference evidence="2 3" key="1">
    <citation type="submission" date="2016-10" db="EMBL/GenBank/DDBJ databases">
        <authorList>
            <person name="de Groot N.N."/>
        </authorList>
    </citation>
    <scope>NUCLEOTIDE SEQUENCE [LARGE SCALE GENOMIC DNA]</scope>
    <source>
        <strain evidence="2 3">DSM 12992</strain>
    </source>
</reference>
<dbReference type="Pfam" id="PF01464">
    <property type="entry name" value="SLT"/>
    <property type="match status" value="1"/>
</dbReference>
<name>A0A1I1M910_9CLOT</name>
<protein>
    <submittedName>
        <fullName evidence="2">Transglycosylase SLT domain-containing protein</fullName>
    </submittedName>
</protein>
<dbReference type="EMBL" id="FOMG01000009">
    <property type="protein sequence ID" value="SFC78140.1"/>
    <property type="molecule type" value="Genomic_DNA"/>
</dbReference>
<feature type="domain" description="Transglycosylase SLT" evidence="1">
    <location>
        <begin position="35"/>
        <end position="122"/>
    </location>
</feature>
<dbReference type="Gene3D" id="1.10.530.10">
    <property type="match status" value="1"/>
</dbReference>
<gene>
    <name evidence="2" type="ORF">SAMN05421842_10989</name>
</gene>
<dbReference type="OrthoDB" id="1757453at2"/>
<evidence type="ECO:0000313" key="3">
    <source>
        <dbReference type="Proteomes" id="UP000199263"/>
    </source>
</evidence>
<dbReference type="InterPro" id="IPR008258">
    <property type="entry name" value="Transglycosylase_SLT_dom_1"/>
</dbReference>